<dbReference type="AlphaFoldDB" id="A0A7S4NEZ7"/>
<accession>A0A7S4NEZ7</accession>
<reference evidence="3" key="1">
    <citation type="submission" date="2021-01" db="EMBL/GenBank/DDBJ databases">
        <authorList>
            <person name="Corre E."/>
            <person name="Pelletier E."/>
            <person name="Niang G."/>
            <person name="Scheremetjew M."/>
            <person name="Finn R."/>
            <person name="Kale V."/>
            <person name="Holt S."/>
            <person name="Cochrane G."/>
            <person name="Meng A."/>
            <person name="Brown T."/>
            <person name="Cohen L."/>
        </authorList>
    </citation>
    <scope>NUCLEOTIDE SEQUENCE</scope>
    <source>
        <strain evidence="3">CCMP 2712</strain>
    </source>
</reference>
<dbReference type="GO" id="GO:0016020">
    <property type="term" value="C:membrane"/>
    <property type="evidence" value="ECO:0007669"/>
    <property type="project" value="GOC"/>
</dbReference>
<dbReference type="SUPFAM" id="SSF111331">
    <property type="entry name" value="NAD kinase/diacylglycerol kinase-like"/>
    <property type="match status" value="1"/>
</dbReference>
<dbReference type="PROSITE" id="PS50146">
    <property type="entry name" value="DAGK"/>
    <property type="match status" value="1"/>
</dbReference>
<dbReference type="PANTHER" id="PTHR12358">
    <property type="entry name" value="SPHINGOSINE KINASE"/>
    <property type="match status" value="1"/>
</dbReference>
<feature type="domain" description="DAGKc" evidence="2">
    <location>
        <begin position="256"/>
        <end position="398"/>
    </location>
</feature>
<protein>
    <recommendedName>
        <fullName evidence="2">DAGKc domain-containing protein</fullName>
    </recommendedName>
</protein>
<feature type="region of interest" description="Disordered" evidence="1">
    <location>
        <begin position="91"/>
        <end position="127"/>
    </location>
</feature>
<evidence type="ECO:0000313" key="3">
    <source>
        <dbReference type="EMBL" id="CAE2282904.1"/>
    </source>
</evidence>
<organism evidence="3">
    <name type="scientific">Guillardia theta</name>
    <name type="common">Cryptophyte</name>
    <name type="synonym">Cryptomonas phi</name>
    <dbReference type="NCBI Taxonomy" id="55529"/>
    <lineage>
        <taxon>Eukaryota</taxon>
        <taxon>Cryptophyceae</taxon>
        <taxon>Pyrenomonadales</taxon>
        <taxon>Geminigeraceae</taxon>
        <taxon>Guillardia</taxon>
    </lineage>
</organism>
<feature type="region of interest" description="Disordered" evidence="1">
    <location>
        <begin position="1"/>
        <end position="28"/>
    </location>
</feature>
<dbReference type="SMART" id="SM00046">
    <property type="entry name" value="DAGKc"/>
    <property type="match status" value="1"/>
</dbReference>
<dbReference type="InterPro" id="IPR016064">
    <property type="entry name" value="NAD/diacylglycerol_kinase_sf"/>
</dbReference>
<dbReference type="InterPro" id="IPR050187">
    <property type="entry name" value="Lipid_Phosphate_FormReg"/>
</dbReference>
<proteinExistence type="predicted"/>
<dbReference type="PANTHER" id="PTHR12358:SF54">
    <property type="entry name" value="SPHINGOSINE KINASE RELATED PROTEIN"/>
    <property type="match status" value="1"/>
</dbReference>
<dbReference type="InterPro" id="IPR017438">
    <property type="entry name" value="ATP-NAD_kinase_N"/>
</dbReference>
<dbReference type="Pfam" id="PF00781">
    <property type="entry name" value="DAGK_cat"/>
    <property type="match status" value="1"/>
</dbReference>
<dbReference type="Gene3D" id="2.60.200.40">
    <property type="match status" value="1"/>
</dbReference>
<gene>
    <name evidence="3" type="ORF">GTHE00462_LOCUS9446</name>
</gene>
<name>A0A7S4NEZ7_GUITH</name>
<evidence type="ECO:0000259" key="2">
    <source>
        <dbReference type="PROSITE" id="PS50146"/>
    </source>
</evidence>
<evidence type="ECO:0000256" key="1">
    <source>
        <dbReference type="SAM" id="MobiDB-lite"/>
    </source>
</evidence>
<sequence>MDRQVMTDVGHESLSADQPVPSFPAELPKPPVPMAVEAERDVVESMEQLWRRSRMVRNESVSIALDQVLSSLALLRSDSLTLHTDELQEPDLTRHVSDASPLLPADGRDGRSRRRRRGAPGGNPGVSALLGSWQCQILRPNRPQHEASVAVGKESLTLKWNHVEAFIGKDPLGEAFLGKESIASVNVIACDFASKEGDCLDLHVLTTPFPCSPDGESFYRRYKLFEFRSSHHSRRRAAQECRDAIRRMAEASPLLSGRSRVHIIVNPVSGHRQGKAYWERVEEIFACTELDYSVTLTERARHAYDLVGPHGSLDLSVLDVIVCIGGDGTISEVVNGIMSRPDRDELMRRLVLGTIPAGSECALAKMMSFVTPLAATWTILKGHRVRPVDLIRISQSRRELFSLCGVGWGLGGKLAEDSEALRATYGPARYLVSGLKSFMNLKGCKGELLITGLRDTESYTKKHGSCAFAASCPVCEEEKKARNEQLVEVKWSGSFVLVAMLKSEKALVPFVHINDGYLDVLAIPEVGKLELLRRSSKILVPQLVGSHIQGSAQAEEDMQDKDFWYIKATSVTLVPESTQDKINVDGEVLDGKSLRMEVLPGQLSMFVAFLEGQEPREATGGGLHEGLRWAQEGLSLLQGTPR</sequence>
<dbReference type="InterPro" id="IPR001206">
    <property type="entry name" value="Diacylglycerol_kinase_cat_dom"/>
</dbReference>
<dbReference type="GO" id="GO:0006665">
    <property type="term" value="P:sphingolipid metabolic process"/>
    <property type="evidence" value="ECO:0007669"/>
    <property type="project" value="TreeGrafter"/>
</dbReference>
<dbReference type="Gene3D" id="3.40.50.10330">
    <property type="entry name" value="Probable inorganic polyphosphate/atp-NAD kinase, domain 1"/>
    <property type="match status" value="1"/>
</dbReference>
<feature type="compositionally biased region" description="Basic and acidic residues" evidence="1">
    <location>
        <begin position="1"/>
        <end position="11"/>
    </location>
</feature>
<dbReference type="EMBL" id="HBKN01012063">
    <property type="protein sequence ID" value="CAE2282904.1"/>
    <property type="molecule type" value="Transcribed_RNA"/>
</dbReference>
<dbReference type="GO" id="GO:0001727">
    <property type="term" value="F:lipid kinase activity"/>
    <property type="evidence" value="ECO:0007669"/>
    <property type="project" value="TreeGrafter"/>
</dbReference>